<feature type="region of interest" description="Disordered" evidence="1">
    <location>
        <begin position="450"/>
        <end position="487"/>
    </location>
</feature>
<dbReference type="InParanoid" id="A0A317XPR2"/>
<dbReference type="GO" id="GO:0003746">
    <property type="term" value="F:translation elongation factor activity"/>
    <property type="evidence" value="ECO:0007669"/>
    <property type="project" value="TreeGrafter"/>
</dbReference>
<feature type="region of interest" description="Disordered" evidence="1">
    <location>
        <begin position="100"/>
        <end position="120"/>
    </location>
</feature>
<dbReference type="InterPro" id="IPR050055">
    <property type="entry name" value="EF-Tu_GTPase"/>
</dbReference>
<dbReference type="EMBL" id="KZ819195">
    <property type="protein sequence ID" value="PWY99270.1"/>
    <property type="molecule type" value="Genomic_DNA"/>
</dbReference>
<keyword evidence="3" id="KW-1185">Reference proteome</keyword>
<evidence type="ECO:0000313" key="3">
    <source>
        <dbReference type="Proteomes" id="UP000246740"/>
    </source>
</evidence>
<feature type="compositionally biased region" description="Polar residues" evidence="1">
    <location>
        <begin position="326"/>
        <end position="346"/>
    </location>
</feature>
<accession>A0A317XPR2</accession>
<feature type="compositionally biased region" description="Low complexity" evidence="1">
    <location>
        <begin position="468"/>
        <end position="482"/>
    </location>
</feature>
<protein>
    <recommendedName>
        <fullName evidence="4">GTP binding protein 2</fullName>
    </recommendedName>
</protein>
<dbReference type="AlphaFoldDB" id="A0A317XPR2"/>
<evidence type="ECO:0008006" key="4">
    <source>
        <dbReference type="Google" id="ProtNLM"/>
    </source>
</evidence>
<dbReference type="PANTHER" id="PTHR43721:SF9">
    <property type="entry name" value="GTP-BINDING PROTEIN 1"/>
    <property type="match status" value="1"/>
</dbReference>
<feature type="region of interest" description="Disordered" evidence="1">
    <location>
        <begin position="323"/>
        <end position="368"/>
    </location>
</feature>
<proteinExistence type="predicted"/>
<evidence type="ECO:0000313" key="2">
    <source>
        <dbReference type="EMBL" id="PWY99270.1"/>
    </source>
</evidence>
<name>A0A317XPR2_9BASI</name>
<organism evidence="2 3">
    <name type="scientific">Testicularia cyperi</name>
    <dbReference type="NCBI Taxonomy" id="1882483"/>
    <lineage>
        <taxon>Eukaryota</taxon>
        <taxon>Fungi</taxon>
        <taxon>Dikarya</taxon>
        <taxon>Basidiomycota</taxon>
        <taxon>Ustilaginomycotina</taxon>
        <taxon>Ustilaginomycetes</taxon>
        <taxon>Ustilaginales</taxon>
        <taxon>Anthracoideaceae</taxon>
        <taxon>Testicularia</taxon>
    </lineage>
</organism>
<gene>
    <name evidence="2" type="ORF">BCV70DRAFT_162456</name>
</gene>
<dbReference type="OrthoDB" id="248233at2759"/>
<dbReference type="PANTHER" id="PTHR43721">
    <property type="entry name" value="ELONGATION FACTOR TU-RELATED"/>
    <property type="match status" value="1"/>
</dbReference>
<reference evidence="2 3" key="1">
    <citation type="journal article" date="2018" name="Mol. Biol. Evol.">
        <title>Broad Genomic Sampling Reveals a Smut Pathogenic Ancestry of the Fungal Clade Ustilaginomycotina.</title>
        <authorList>
            <person name="Kijpornyongpan T."/>
            <person name="Mondo S.J."/>
            <person name="Barry K."/>
            <person name="Sandor L."/>
            <person name="Lee J."/>
            <person name="Lipzen A."/>
            <person name="Pangilinan J."/>
            <person name="LaButti K."/>
            <person name="Hainaut M."/>
            <person name="Henrissat B."/>
            <person name="Grigoriev I.V."/>
            <person name="Spatafora J.W."/>
            <person name="Aime M.C."/>
        </authorList>
    </citation>
    <scope>NUCLEOTIDE SEQUENCE [LARGE SCALE GENOMIC DNA]</scope>
    <source>
        <strain evidence="2 3">MCA 3645</strain>
    </source>
</reference>
<dbReference type="Proteomes" id="UP000246740">
    <property type="component" value="Unassembled WGS sequence"/>
</dbReference>
<feature type="compositionally biased region" description="Low complexity" evidence="1">
    <location>
        <begin position="17"/>
        <end position="33"/>
    </location>
</feature>
<sequence length="567" mass="60587">MFGEQITQHPRIASPWSARLSSSVSTSASTTAPATPPPLHASAQASHKPMDAVELPSLHLLDLSDEADSGGMDSDESEEADGFFSLDMDVSIDQQISDVPYEQPARRASETVYSSSPLHGVGRDPIAATRARDASASAAGSPSFGPIAPEVDQKGNLEYKLKILPPSRERFDRLVTQLKWRLLEGGGLAVYEIGVLDDGTLIGLDPDSMKDSIKLLSLMAAEVGARCEVQRVLSLQKSGVGETATTGAKPFPVPHMASSQADLSLRALDDAEARHILLPFVETVDIEEQLRDEILQTGAAGRYRFNMVPPEEIAQEITSAPLPPRSTEQVRTNSAGSLATPSTSIGQDEDQISAPTRRRLDKASGKYAGGRTKRDILEGLDHSAVVYLPSKEEKRIQRAETAQTRTQLVAADMSPQLKAESASASPVAAPSDTAAVNGGRTVMDKMTRVADSVQPKTARAKARARNVSPTSPCESTSPSPASRPAQTITFTGPYSGYENVMADFGVLSERAARSLYGGCASDGRETETDSPVSCGRLIVEAVVRRDVNSTDNFIDFQGAKKRLQLSD</sequence>
<feature type="region of interest" description="Disordered" evidence="1">
    <location>
        <begin position="1"/>
        <end position="48"/>
    </location>
</feature>
<evidence type="ECO:0000256" key="1">
    <source>
        <dbReference type="SAM" id="MobiDB-lite"/>
    </source>
</evidence>